<dbReference type="EMBL" id="CATOUU010000797">
    <property type="protein sequence ID" value="CAI9949413.1"/>
    <property type="molecule type" value="Genomic_DNA"/>
</dbReference>
<keyword evidence="6" id="KW-1185">Reference proteome</keyword>
<dbReference type="AlphaFoldDB" id="A0AA86Q474"/>
<reference evidence="4 6" key="2">
    <citation type="submission" date="2024-07" db="EMBL/GenBank/DDBJ databases">
        <authorList>
            <person name="Akdeniz Z."/>
        </authorList>
    </citation>
    <scope>NUCLEOTIDE SEQUENCE [LARGE SCALE GENOMIC DNA]</scope>
</reference>
<reference evidence="2" key="1">
    <citation type="submission" date="2023-06" db="EMBL/GenBank/DDBJ databases">
        <authorList>
            <person name="Kurt Z."/>
        </authorList>
    </citation>
    <scope>NUCLEOTIDE SEQUENCE</scope>
</reference>
<keyword evidence="1" id="KW-0472">Membrane</keyword>
<accession>A0AA86Q474</accession>
<protein>
    <submittedName>
        <fullName evidence="2">Uncharacterized protein</fullName>
    </submittedName>
</protein>
<evidence type="ECO:0000313" key="6">
    <source>
        <dbReference type="Proteomes" id="UP001642409"/>
    </source>
</evidence>
<feature type="transmembrane region" description="Helical" evidence="1">
    <location>
        <begin position="270"/>
        <end position="288"/>
    </location>
</feature>
<name>A0AA86Q474_9EUKA</name>
<sequence length="302" mass="35024">MKSIQSEKLNSGFNLLSSTETISLNDNVKLQSPQQNYSVKYSFKNHVIGRFASAKHMRVHVLGGFALILFCYFTAMILYPKQNHYTIMEKTFSNLGSFDKESNYRGWYFYSLLQLVSFCVNFPMAFYQHRRLKPINKTVSILACVGMVTGAVCQFFLCFFPASEQVLSGSLMWGDFHNNIGYLGFAGCLFGYVMYGVISVIDRCKKQRVLNHLKVDLAISFIIVMFLLTTTAICSWLIIYPKLKAKDPSMPSFRTASQYTIFDFTMWENFFVYSLYIFNLVFPFTLDFEEKMEKDQREELIK</sequence>
<gene>
    <name evidence="4" type="ORF">HINF_LOCUS17117</name>
    <name evidence="2" type="ORF">HINF_LOCUS37058</name>
    <name evidence="3" type="ORF">HINF_LOCUS61446</name>
    <name evidence="5" type="ORF">HINF_LOCUS63877</name>
</gene>
<dbReference type="EMBL" id="CAXDID020000042">
    <property type="protein sequence ID" value="CAL6000999.1"/>
    <property type="molecule type" value="Genomic_DNA"/>
</dbReference>
<dbReference type="Proteomes" id="UP001642409">
    <property type="component" value="Unassembled WGS sequence"/>
</dbReference>
<feature type="transmembrane region" description="Helical" evidence="1">
    <location>
        <begin position="107"/>
        <end position="127"/>
    </location>
</feature>
<feature type="transmembrane region" description="Helical" evidence="1">
    <location>
        <begin position="182"/>
        <end position="201"/>
    </location>
</feature>
<dbReference type="EMBL" id="CAXDID020000404">
    <property type="protein sequence ID" value="CAL6087920.1"/>
    <property type="molecule type" value="Genomic_DNA"/>
</dbReference>
<organism evidence="2">
    <name type="scientific">Hexamita inflata</name>
    <dbReference type="NCBI Taxonomy" id="28002"/>
    <lineage>
        <taxon>Eukaryota</taxon>
        <taxon>Metamonada</taxon>
        <taxon>Diplomonadida</taxon>
        <taxon>Hexamitidae</taxon>
        <taxon>Hexamitinae</taxon>
        <taxon>Hexamita</taxon>
    </lineage>
</organism>
<evidence type="ECO:0000256" key="1">
    <source>
        <dbReference type="SAM" id="Phobius"/>
    </source>
</evidence>
<keyword evidence="1" id="KW-0812">Transmembrane</keyword>
<evidence type="ECO:0000313" key="2">
    <source>
        <dbReference type="EMBL" id="CAI9949413.1"/>
    </source>
</evidence>
<evidence type="ECO:0000313" key="3">
    <source>
        <dbReference type="EMBL" id="CAI9973801.1"/>
    </source>
</evidence>
<keyword evidence="1" id="KW-1133">Transmembrane helix</keyword>
<proteinExistence type="predicted"/>
<feature type="transmembrane region" description="Helical" evidence="1">
    <location>
        <begin position="213"/>
        <end position="239"/>
    </location>
</feature>
<feature type="transmembrane region" description="Helical" evidence="1">
    <location>
        <begin position="59"/>
        <end position="79"/>
    </location>
</feature>
<feature type="transmembrane region" description="Helical" evidence="1">
    <location>
        <begin position="139"/>
        <end position="162"/>
    </location>
</feature>
<evidence type="ECO:0000313" key="5">
    <source>
        <dbReference type="EMBL" id="CAL6087920.1"/>
    </source>
</evidence>
<evidence type="ECO:0000313" key="4">
    <source>
        <dbReference type="EMBL" id="CAL6000999.1"/>
    </source>
</evidence>
<dbReference type="EMBL" id="CATOUU010001125">
    <property type="protein sequence ID" value="CAI9973801.1"/>
    <property type="molecule type" value="Genomic_DNA"/>
</dbReference>
<comment type="caution">
    <text evidence="2">The sequence shown here is derived from an EMBL/GenBank/DDBJ whole genome shotgun (WGS) entry which is preliminary data.</text>
</comment>